<organism evidence="5 6">
    <name type="scientific">Saccharothrix espanaensis (strain ATCC 51144 / DSM 44229 / JCM 9112 / NBRC 15066 / NRRL 15764)</name>
    <dbReference type="NCBI Taxonomy" id="1179773"/>
    <lineage>
        <taxon>Bacteria</taxon>
        <taxon>Bacillati</taxon>
        <taxon>Actinomycetota</taxon>
        <taxon>Actinomycetes</taxon>
        <taxon>Pseudonocardiales</taxon>
        <taxon>Pseudonocardiaceae</taxon>
        <taxon>Saccharothrix</taxon>
    </lineage>
</organism>
<dbReference type="InterPro" id="IPR001173">
    <property type="entry name" value="Glyco_trans_2-like"/>
</dbReference>
<comment type="similarity">
    <text evidence="1">Belongs to the glycosyltransferase 2 family.</text>
</comment>
<feature type="domain" description="Glycosyltransferase 2-like" evidence="4">
    <location>
        <begin position="5"/>
        <end position="161"/>
    </location>
</feature>
<proteinExistence type="inferred from homology"/>
<dbReference type="PANTHER" id="PTHR43685:SF5">
    <property type="entry name" value="GLYCOSYLTRANSFERASE EPSE-RELATED"/>
    <property type="match status" value="1"/>
</dbReference>
<dbReference type="InterPro" id="IPR029044">
    <property type="entry name" value="Nucleotide-diphossugar_trans"/>
</dbReference>
<dbReference type="PANTHER" id="PTHR43685">
    <property type="entry name" value="GLYCOSYLTRANSFERASE"/>
    <property type="match status" value="1"/>
</dbReference>
<dbReference type="RefSeq" id="WP_015102442.1">
    <property type="nucleotide sequence ID" value="NC_019673.1"/>
</dbReference>
<dbReference type="OrthoDB" id="9787979at2"/>
<evidence type="ECO:0000256" key="2">
    <source>
        <dbReference type="ARBA" id="ARBA00022676"/>
    </source>
</evidence>
<evidence type="ECO:0000256" key="1">
    <source>
        <dbReference type="ARBA" id="ARBA00006739"/>
    </source>
</evidence>
<evidence type="ECO:0000313" key="6">
    <source>
        <dbReference type="Proteomes" id="UP000006281"/>
    </source>
</evidence>
<gene>
    <name evidence="5" type="primary">gtuS2-16</name>
    <name evidence="5" type="ordered locus">BN6_50630</name>
</gene>
<accession>K0JWT8</accession>
<protein>
    <submittedName>
        <fullName evidence="5">Glycosyltransferase, family 2</fullName>
        <ecNumber evidence="5">2.4.1.-</ecNumber>
    </submittedName>
</protein>
<keyword evidence="3 5" id="KW-0808">Transferase</keyword>
<evidence type="ECO:0000313" key="5">
    <source>
        <dbReference type="EMBL" id="CCH32330.1"/>
    </source>
</evidence>
<dbReference type="GO" id="GO:0016757">
    <property type="term" value="F:glycosyltransferase activity"/>
    <property type="evidence" value="ECO:0007669"/>
    <property type="project" value="UniProtKB-KW"/>
</dbReference>
<dbReference type="InterPro" id="IPR050834">
    <property type="entry name" value="Glycosyltransf_2"/>
</dbReference>
<name>K0JWT8_SACES</name>
<dbReference type="Pfam" id="PF00535">
    <property type="entry name" value="Glycos_transf_2"/>
    <property type="match status" value="1"/>
</dbReference>
<dbReference type="Gene3D" id="3.90.550.10">
    <property type="entry name" value="Spore Coat Polysaccharide Biosynthesis Protein SpsA, Chain A"/>
    <property type="match status" value="1"/>
</dbReference>
<keyword evidence="6" id="KW-1185">Reference proteome</keyword>
<dbReference type="EC" id="2.4.1.-" evidence="5"/>
<dbReference type="KEGG" id="sesp:BN6_50630"/>
<dbReference type="BioCyc" id="SESP1179773:BN6_RS24490-MONOMER"/>
<dbReference type="AlphaFoldDB" id="K0JWT8"/>
<sequence>MARTTVVVATRDRVGELARTLGFLRELDVPVVVVDNGSTDGTVARVRREFPEVRLIPLERNVGASARNVGVRAAGTPYVAFSDDDSWWAPGALRRSEELFDAHPGLGLIAARVVVEPGGELDPVCRVMAASPLGVEPDLPGPSVLGFVCCGSVVRRDAFLEVGGFSPVLFFIGEERLLSWDLAVAGYACCYVDDVVAHHQPSLVRGPAAARRRAELRNDLLTTWLRRPWRRALAGTVALLGRGVGDPDARGALGSALLRLPVVARQRRVLPPDVERRVLAVG</sequence>
<dbReference type="PATRIC" id="fig|1179773.3.peg.5086"/>
<dbReference type="EMBL" id="HE804045">
    <property type="protein sequence ID" value="CCH32330.1"/>
    <property type="molecule type" value="Genomic_DNA"/>
</dbReference>
<dbReference type="HOGENOM" id="CLU_060110_0_0_11"/>
<reference evidence="5 6" key="1">
    <citation type="journal article" date="2012" name="BMC Genomics">
        <title>Complete genome sequence of Saccharothrix espanaensis DSM 44229T and comparison to the other completely sequenced Pseudonocardiaceae.</title>
        <authorList>
            <person name="Strobel T."/>
            <person name="Al-Dilaimi A."/>
            <person name="Blom J."/>
            <person name="Gessner A."/>
            <person name="Kalinowski J."/>
            <person name="Luzhetska M."/>
            <person name="Puhler A."/>
            <person name="Szczepanowski R."/>
            <person name="Bechthold A."/>
            <person name="Ruckert C."/>
        </authorList>
    </citation>
    <scope>NUCLEOTIDE SEQUENCE [LARGE SCALE GENOMIC DNA]</scope>
    <source>
        <strain evidence="6">ATCC 51144 / DSM 44229 / JCM 9112 / NBRC 15066 / NRRL 15764</strain>
    </source>
</reference>
<dbReference type="Proteomes" id="UP000006281">
    <property type="component" value="Chromosome"/>
</dbReference>
<evidence type="ECO:0000256" key="3">
    <source>
        <dbReference type="ARBA" id="ARBA00022679"/>
    </source>
</evidence>
<dbReference type="SUPFAM" id="SSF53448">
    <property type="entry name" value="Nucleotide-diphospho-sugar transferases"/>
    <property type="match status" value="1"/>
</dbReference>
<evidence type="ECO:0000259" key="4">
    <source>
        <dbReference type="Pfam" id="PF00535"/>
    </source>
</evidence>
<dbReference type="eggNOG" id="COG1216">
    <property type="taxonomic scope" value="Bacteria"/>
</dbReference>
<keyword evidence="2 5" id="KW-0328">Glycosyltransferase</keyword>
<dbReference type="STRING" id="1179773.BN6_50630"/>